<evidence type="ECO:0000256" key="1">
    <source>
        <dbReference type="ARBA" id="ARBA00022729"/>
    </source>
</evidence>
<organism evidence="5 6">
    <name type="scientific">Paraliobacillus quinghaiensis</name>
    <dbReference type="NCBI Taxonomy" id="470815"/>
    <lineage>
        <taxon>Bacteria</taxon>
        <taxon>Bacillati</taxon>
        <taxon>Bacillota</taxon>
        <taxon>Bacilli</taxon>
        <taxon>Bacillales</taxon>
        <taxon>Bacillaceae</taxon>
        <taxon>Paraliobacillus</taxon>
    </lineage>
</organism>
<keyword evidence="1 3" id="KW-0732">Signal</keyword>
<dbReference type="Pfam" id="PF11611">
    <property type="entry name" value="DUF4352"/>
    <property type="match status" value="1"/>
</dbReference>
<dbReference type="InterPro" id="IPR029051">
    <property type="entry name" value="DUF4352"/>
</dbReference>
<dbReference type="PROSITE" id="PS51257">
    <property type="entry name" value="PROKAR_LIPOPROTEIN"/>
    <property type="match status" value="1"/>
</dbReference>
<dbReference type="OrthoDB" id="2960042at2"/>
<evidence type="ECO:0000313" key="6">
    <source>
        <dbReference type="Proteomes" id="UP000618460"/>
    </source>
</evidence>
<feature type="region of interest" description="Disordered" evidence="2">
    <location>
        <begin position="28"/>
        <end position="80"/>
    </location>
</feature>
<comment type="caution">
    <text evidence="5">The sequence shown here is derived from an EMBL/GenBank/DDBJ whole genome shotgun (WGS) entry which is preliminary data.</text>
</comment>
<accession>A0A917TDR1</accession>
<evidence type="ECO:0000256" key="2">
    <source>
        <dbReference type="SAM" id="MobiDB-lite"/>
    </source>
</evidence>
<evidence type="ECO:0000256" key="3">
    <source>
        <dbReference type="SAM" id="SignalP"/>
    </source>
</evidence>
<dbReference type="AlphaFoldDB" id="A0A917TDR1"/>
<feature type="compositionally biased region" description="Acidic residues" evidence="2">
    <location>
        <begin position="31"/>
        <end position="78"/>
    </location>
</feature>
<evidence type="ECO:0000259" key="4">
    <source>
        <dbReference type="Pfam" id="PF11611"/>
    </source>
</evidence>
<dbReference type="Gene3D" id="2.60.40.1240">
    <property type="match status" value="1"/>
</dbReference>
<feature type="chain" id="PRO_5039125760" description="DUF4352 domain-containing protein" evidence="3">
    <location>
        <begin position="22"/>
        <end position="212"/>
    </location>
</feature>
<dbReference type="EMBL" id="BMLG01000001">
    <property type="protein sequence ID" value="GGM18568.1"/>
    <property type="molecule type" value="Genomic_DNA"/>
</dbReference>
<feature type="signal peptide" evidence="3">
    <location>
        <begin position="1"/>
        <end position="21"/>
    </location>
</feature>
<protein>
    <recommendedName>
        <fullName evidence="4">DUF4352 domain-containing protein</fullName>
    </recommendedName>
</protein>
<gene>
    <name evidence="5" type="ORF">GCM10011351_00430</name>
</gene>
<dbReference type="InterPro" id="IPR029050">
    <property type="entry name" value="Immunoprotect_excell_Ig-like"/>
</dbReference>
<dbReference type="RefSeq" id="WP_117152526.1">
    <property type="nucleotide sequence ID" value="NZ_BMLG01000001.1"/>
</dbReference>
<keyword evidence="6" id="KW-1185">Reference proteome</keyword>
<evidence type="ECO:0000313" key="5">
    <source>
        <dbReference type="EMBL" id="GGM18568.1"/>
    </source>
</evidence>
<name>A0A917TDR1_9BACI</name>
<sequence>MKKLYYLILAVVFVLVLTACGEAEVGKVDDSNNEAEENAESAEADSDAETENDTESDTENTGEEADAEESQEESEPVEDQVYGIGDTVAIDGMEVTIDSASWVEANEYIEAENGNVLRLEVSFHNESAESGFVDNTEFDVYDANGSTVSEYYGSDDADTNMFTFDLKKGKNGSGALEFDTADSEYFEVYYEPTFTFKENAEIQWVINSSDIQ</sequence>
<dbReference type="Proteomes" id="UP000618460">
    <property type="component" value="Unassembled WGS sequence"/>
</dbReference>
<reference evidence="5" key="2">
    <citation type="submission" date="2020-09" db="EMBL/GenBank/DDBJ databases">
        <authorList>
            <person name="Sun Q."/>
            <person name="Zhou Y."/>
        </authorList>
    </citation>
    <scope>NUCLEOTIDE SEQUENCE</scope>
    <source>
        <strain evidence="5">CGMCC 1.6333</strain>
    </source>
</reference>
<reference evidence="5" key="1">
    <citation type="journal article" date="2014" name="Int. J. Syst. Evol. Microbiol.">
        <title>Complete genome sequence of Corynebacterium casei LMG S-19264T (=DSM 44701T), isolated from a smear-ripened cheese.</title>
        <authorList>
            <consortium name="US DOE Joint Genome Institute (JGI-PGF)"/>
            <person name="Walter F."/>
            <person name="Albersmeier A."/>
            <person name="Kalinowski J."/>
            <person name="Ruckert C."/>
        </authorList>
    </citation>
    <scope>NUCLEOTIDE SEQUENCE</scope>
    <source>
        <strain evidence="5">CGMCC 1.6333</strain>
    </source>
</reference>
<feature type="domain" description="DUF4352" evidence="4">
    <location>
        <begin position="82"/>
        <end position="199"/>
    </location>
</feature>
<proteinExistence type="predicted"/>